<protein>
    <recommendedName>
        <fullName evidence="5">Major facilitator superfamily (MFS) profile domain-containing protein</fullName>
    </recommendedName>
</protein>
<keyword evidence="2" id="KW-0472">Membrane</keyword>
<reference evidence="3 4" key="1">
    <citation type="submission" date="2015-06" db="EMBL/GenBank/DDBJ databases">
        <authorList>
            <person name="Ju K.-S."/>
            <person name="Doroghazi J.R."/>
            <person name="Metcalf W.W."/>
        </authorList>
    </citation>
    <scope>NUCLEOTIDE SEQUENCE [LARGE SCALE GENOMIC DNA]</scope>
    <source>
        <strain evidence="3 4">NRRL 3414</strain>
    </source>
</reference>
<sequence length="139" mass="14362">MAPIALAFAVLDATGSVGSLGLVVGAHSLTSILFLLYGGVLADRLPRGPLLVGSSVVHPPRHPRHGRHPLHPRAGPEDRGTAARLRRSGASLSSTLTREYSVPSPVAISVMSSHHSASGGRIRSEKGIRWGGCPLATAA</sequence>
<gene>
    <name evidence="3" type="ORF">ACM01_28615</name>
</gene>
<feature type="compositionally biased region" description="Basic residues" evidence="1">
    <location>
        <begin position="59"/>
        <end position="71"/>
    </location>
</feature>
<keyword evidence="2" id="KW-0812">Transmembrane</keyword>
<dbReference type="Proteomes" id="UP000037432">
    <property type="component" value="Unassembled WGS sequence"/>
</dbReference>
<keyword evidence="2" id="KW-1133">Transmembrane helix</keyword>
<evidence type="ECO:0000256" key="2">
    <source>
        <dbReference type="SAM" id="Phobius"/>
    </source>
</evidence>
<name>A0A0J8C0I4_STRVR</name>
<proteinExistence type="predicted"/>
<evidence type="ECO:0000313" key="4">
    <source>
        <dbReference type="Proteomes" id="UP000037432"/>
    </source>
</evidence>
<feature type="compositionally biased region" description="Low complexity" evidence="1">
    <location>
        <begin position="88"/>
        <end position="97"/>
    </location>
</feature>
<feature type="region of interest" description="Disordered" evidence="1">
    <location>
        <begin position="58"/>
        <end position="97"/>
    </location>
</feature>
<evidence type="ECO:0000256" key="1">
    <source>
        <dbReference type="SAM" id="MobiDB-lite"/>
    </source>
</evidence>
<evidence type="ECO:0008006" key="5">
    <source>
        <dbReference type="Google" id="ProtNLM"/>
    </source>
</evidence>
<feature type="transmembrane region" description="Helical" evidence="2">
    <location>
        <begin position="25"/>
        <end position="42"/>
    </location>
</feature>
<dbReference type="AlphaFoldDB" id="A0A0J8C0I4"/>
<evidence type="ECO:0000313" key="3">
    <source>
        <dbReference type="EMBL" id="KMS71215.1"/>
    </source>
</evidence>
<organism evidence="3 4">
    <name type="scientific">Streptomyces viridochromogenes</name>
    <dbReference type="NCBI Taxonomy" id="1938"/>
    <lineage>
        <taxon>Bacteria</taxon>
        <taxon>Bacillati</taxon>
        <taxon>Actinomycetota</taxon>
        <taxon>Actinomycetes</taxon>
        <taxon>Kitasatosporales</taxon>
        <taxon>Streptomycetaceae</taxon>
        <taxon>Streptomyces</taxon>
    </lineage>
</organism>
<accession>A0A0J8C0I4</accession>
<comment type="caution">
    <text evidence="3">The sequence shown here is derived from an EMBL/GenBank/DDBJ whole genome shotgun (WGS) entry which is preliminary data.</text>
</comment>
<dbReference type="EMBL" id="LFNT01000039">
    <property type="protein sequence ID" value="KMS71215.1"/>
    <property type="molecule type" value="Genomic_DNA"/>
</dbReference>